<evidence type="ECO:0000313" key="8">
    <source>
        <dbReference type="EMBL" id="RMY01925.1"/>
    </source>
</evidence>
<dbReference type="InterPro" id="IPR001128">
    <property type="entry name" value="Cyt_P450"/>
</dbReference>
<evidence type="ECO:0000256" key="5">
    <source>
        <dbReference type="PIRSR" id="PIRSR602403-1"/>
    </source>
</evidence>
<evidence type="ECO:0000256" key="4">
    <source>
        <dbReference type="ARBA" id="ARBA00023004"/>
    </source>
</evidence>
<dbReference type="AlphaFoldDB" id="A0A3M6XN36"/>
<comment type="similarity">
    <text evidence="2 6">Belongs to the cytochrome P450 family.</text>
</comment>
<dbReference type="SUPFAM" id="SSF48264">
    <property type="entry name" value="Cytochrome P450"/>
    <property type="match status" value="1"/>
</dbReference>
<dbReference type="InterPro" id="IPR002403">
    <property type="entry name" value="Cyt_P450_E_grp-IV"/>
</dbReference>
<dbReference type="GO" id="GO:0016705">
    <property type="term" value="F:oxidoreductase activity, acting on paired donors, with incorporation or reduction of molecular oxygen"/>
    <property type="evidence" value="ECO:0007669"/>
    <property type="project" value="InterPro"/>
</dbReference>
<comment type="caution">
    <text evidence="7">The sequence shown here is derived from an EMBL/GenBank/DDBJ whole genome shotgun (WGS) entry which is preliminary data.</text>
</comment>
<comment type="cofactor">
    <cofactor evidence="1 5">
        <name>heme</name>
        <dbReference type="ChEBI" id="CHEBI:30413"/>
    </cofactor>
</comment>
<dbReference type="EMBL" id="QWIL01002820">
    <property type="protein sequence ID" value="RMX92223.1"/>
    <property type="molecule type" value="Genomic_DNA"/>
</dbReference>
<evidence type="ECO:0000256" key="3">
    <source>
        <dbReference type="ARBA" id="ARBA00022723"/>
    </source>
</evidence>
<dbReference type="GO" id="GO:0005506">
    <property type="term" value="F:iron ion binding"/>
    <property type="evidence" value="ECO:0007669"/>
    <property type="project" value="InterPro"/>
</dbReference>
<dbReference type="InterPro" id="IPR036396">
    <property type="entry name" value="Cyt_P450_sf"/>
</dbReference>
<keyword evidence="5 6" id="KW-0349">Heme</keyword>
<dbReference type="Gene3D" id="1.10.630.10">
    <property type="entry name" value="Cytochrome P450"/>
    <property type="match status" value="1"/>
</dbReference>
<evidence type="ECO:0000256" key="2">
    <source>
        <dbReference type="ARBA" id="ARBA00010617"/>
    </source>
</evidence>
<evidence type="ECO:0000256" key="6">
    <source>
        <dbReference type="RuleBase" id="RU000461"/>
    </source>
</evidence>
<evidence type="ECO:0000313" key="9">
    <source>
        <dbReference type="Proteomes" id="UP000271337"/>
    </source>
</evidence>
<keyword evidence="3 5" id="KW-0479">Metal-binding</keyword>
<feature type="binding site" description="axial binding residue" evidence="5">
    <location>
        <position position="215"/>
    </location>
    <ligand>
        <name>heme</name>
        <dbReference type="ChEBI" id="CHEBI:30413"/>
    </ligand>
    <ligandPart>
        <name>Fe</name>
        <dbReference type="ChEBI" id="CHEBI:18248"/>
    </ligandPart>
</feature>
<evidence type="ECO:0008006" key="11">
    <source>
        <dbReference type="Google" id="ProtNLM"/>
    </source>
</evidence>
<keyword evidence="4 5" id="KW-0408">Iron</keyword>
<dbReference type="Proteomes" id="UP000271337">
    <property type="component" value="Unassembled WGS sequence"/>
</dbReference>
<dbReference type="EMBL" id="QWIM01003320">
    <property type="protein sequence ID" value="RMY01925.1"/>
    <property type="molecule type" value="Genomic_DNA"/>
</dbReference>
<protein>
    <recommendedName>
        <fullName evidence="11">Cytochrome P450</fullName>
    </recommendedName>
</protein>
<evidence type="ECO:0000256" key="1">
    <source>
        <dbReference type="ARBA" id="ARBA00001971"/>
    </source>
</evidence>
<organism evidence="7 9">
    <name type="scientific">Hortaea werneckii</name>
    <name type="common">Black yeast</name>
    <name type="synonym">Cladosporium werneckii</name>
    <dbReference type="NCBI Taxonomy" id="91943"/>
    <lineage>
        <taxon>Eukaryota</taxon>
        <taxon>Fungi</taxon>
        <taxon>Dikarya</taxon>
        <taxon>Ascomycota</taxon>
        <taxon>Pezizomycotina</taxon>
        <taxon>Dothideomycetes</taxon>
        <taxon>Dothideomycetidae</taxon>
        <taxon>Mycosphaerellales</taxon>
        <taxon>Teratosphaeriaceae</taxon>
        <taxon>Hortaea</taxon>
    </lineage>
</organism>
<dbReference type="GO" id="GO:0004497">
    <property type="term" value="F:monooxygenase activity"/>
    <property type="evidence" value="ECO:0007669"/>
    <property type="project" value="UniProtKB-KW"/>
</dbReference>
<proteinExistence type="inferred from homology"/>
<keyword evidence="6" id="KW-0503">Monooxygenase</keyword>
<evidence type="ECO:0000313" key="10">
    <source>
        <dbReference type="Proteomes" id="UP000276864"/>
    </source>
</evidence>
<dbReference type="GO" id="GO:0020037">
    <property type="term" value="F:heme binding"/>
    <property type="evidence" value="ECO:0007669"/>
    <property type="project" value="InterPro"/>
</dbReference>
<dbReference type="InterPro" id="IPR050121">
    <property type="entry name" value="Cytochrome_P450_monoxygenase"/>
</dbReference>
<name>A0A3M6XN36_HORWE</name>
<evidence type="ECO:0000313" key="7">
    <source>
        <dbReference type="EMBL" id="RMX92223.1"/>
    </source>
</evidence>
<dbReference type="PRINTS" id="PR00385">
    <property type="entry name" value="P450"/>
</dbReference>
<dbReference type="PRINTS" id="PR00465">
    <property type="entry name" value="EP450IV"/>
</dbReference>
<dbReference type="InterPro" id="IPR017972">
    <property type="entry name" value="Cyt_P450_CS"/>
</dbReference>
<accession>A0A3M6XN36</accession>
<reference evidence="9 10" key="1">
    <citation type="journal article" date="2018" name="BMC Genomics">
        <title>Genomic evidence for intraspecific hybridization in a clonal and extremely halotolerant yeast.</title>
        <authorList>
            <person name="Gostincar C."/>
            <person name="Stajich J.E."/>
            <person name="Zupancic J."/>
            <person name="Zalar P."/>
            <person name="Gunde-Cimerman N."/>
        </authorList>
    </citation>
    <scope>NUCLEOTIDE SEQUENCE [LARGE SCALE GENOMIC DNA]</scope>
    <source>
        <strain evidence="8 10">EXF-6651</strain>
        <strain evidence="7 9">EXF-6669</strain>
    </source>
</reference>
<dbReference type="PROSITE" id="PS00086">
    <property type="entry name" value="CYTOCHROME_P450"/>
    <property type="match status" value="1"/>
</dbReference>
<dbReference type="OrthoDB" id="3934656at2759"/>
<sequence>MQERVEGKDDVPGNHNQSIQDPVLREKVLHGTIPSKPDFLSRFLTLHEEQPDVVTDRVLLAYLFANINAGSDTIGSTLRAVFYYLLKNHSSYSELLSELREAQKRGKLSIPLPTWTECQALPYLNAVIKEALRLNPALALPMERIVPSTGLQIGDVFLAPGTVVGINPYVLHRNRRIFGQDAEEWRPGRWLDADVERVKYMDQHLLSFGAGKRTCLGRSIAMLELLKVVPTLLVRYEMELAWPEKEWKVYNAWVLRQEGLEMKLRRRDE</sequence>
<dbReference type="Proteomes" id="UP000276864">
    <property type="component" value="Unassembled WGS sequence"/>
</dbReference>
<dbReference type="Pfam" id="PF00067">
    <property type="entry name" value="p450"/>
    <property type="match status" value="1"/>
</dbReference>
<dbReference type="PANTHER" id="PTHR24305">
    <property type="entry name" value="CYTOCHROME P450"/>
    <property type="match status" value="1"/>
</dbReference>
<gene>
    <name evidence="8" type="ORF">D0866_15720</name>
    <name evidence="7" type="ORF">D0867_14667</name>
</gene>
<dbReference type="PANTHER" id="PTHR24305:SF166">
    <property type="entry name" value="CYTOCHROME P450 12A4, MITOCHONDRIAL-RELATED"/>
    <property type="match status" value="1"/>
</dbReference>
<keyword evidence="6" id="KW-0560">Oxidoreductase</keyword>